<dbReference type="AlphaFoldDB" id="A0A5M3MQR5"/>
<feature type="region of interest" description="Disordered" evidence="1">
    <location>
        <begin position="129"/>
        <end position="152"/>
    </location>
</feature>
<feature type="compositionally biased region" description="Low complexity" evidence="1">
    <location>
        <begin position="487"/>
        <end position="499"/>
    </location>
</feature>
<organism evidence="2 3">
    <name type="scientific">Coniophora puteana (strain RWD-64-598)</name>
    <name type="common">Brown rot fungus</name>
    <dbReference type="NCBI Taxonomy" id="741705"/>
    <lineage>
        <taxon>Eukaryota</taxon>
        <taxon>Fungi</taxon>
        <taxon>Dikarya</taxon>
        <taxon>Basidiomycota</taxon>
        <taxon>Agaricomycotina</taxon>
        <taxon>Agaricomycetes</taxon>
        <taxon>Agaricomycetidae</taxon>
        <taxon>Boletales</taxon>
        <taxon>Coniophorineae</taxon>
        <taxon>Coniophoraceae</taxon>
        <taxon>Coniophora</taxon>
    </lineage>
</organism>
<dbReference type="OMA" id="CAAKHEV"/>
<feature type="region of interest" description="Disordered" evidence="1">
    <location>
        <begin position="478"/>
        <end position="526"/>
    </location>
</feature>
<dbReference type="OrthoDB" id="3223825at2759"/>
<reference evidence="3" key="1">
    <citation type="journal article" date="2012" name="Science">
        <title>The Paleozoic origin of enzymatic lignin decomposition reconstructed from 31 fungal genomes.</title>
        <authorList>
            <person name="Floudas D."/>
            <person name="Binder M."/>
            <person name="Riley R."/>
            <person name="Barry K."/>
            <person name="Blanchette R.A."/>
            <person name="Henrissat B."/>
            <person name="Martinez A.T."/>
            <person name="Otillar R."/>
            <person name="Spatafora J.W."/>
            <person name="Yadav J.S."/>
            <person name="Aerts A."/>
            <person name="Benoit I."/>
            <person name="Boyd A."/>
            <person name="Carlson A."/>
            <person name="Copeland A."/>
            <person name="Coutinho P.M."/>
            <person name="de Vries R.P."/>
            <person name="Ferreira P."/>
            <person name="Findley K."/>
            <person name="Foster B."/>
            <person name="Gaskell J."/>
            <person name="Glotzer D."/>
            <person name="Gorecki P."/>
            <person name="Heitman J."/>
            <person name="Hesse C."/>
            <person name="Hori C."/>
            <person name="Igarashi K."/>
            <person name="Jurgens J.A."/>
            <person name="Kallen N."/>
            <person name="Kersten P."/>
            <person name="Kohler A."/>
            <person name="Kuees U."/>
            <person name="Kumar T.K.A."/>
            <person name="Kuo A."/>
            <person name="LaButti K."/>
            <person name="Larrondo L.F."/>
            <person name="Lindquist E."/>
            <person name="Ling A."/>
            <person name="Lombard V."/>
            <person name="Lucas S."/>
            <person name="Lundell T."/>
            <person name="Martin R."/>
            <person name="McLaughlin D.J."/>
            <person name="Morgenstern I."/>
            <person name="Morin E."/>
            <person name="Murat C."/>
            <person name="Nagy L.G."/>
            <person name="Nolan M."/>
            <person name="Ohm R.A."/>
            <person name="Patyshakuliyeva A."/>
            <person name="Rokas A."/>
            <person name="Ruiz-Duenas F.J."/>
            <person name="Sabat G."/>
            <person name="Salamov A."/>
            <person name="Samejima M."/>
            <person name="Schmutz J."/>
            <person name="Slot J.C."/>
            <person name="St John F."/>
            <person name="Stenlid J."/>
            <person name="Sun H."/>
            <person name="Sun S."/>
            <person name="Syed K."/>
            <person name="Tsang A."/>
            <person name="Wiebenga A."/>
            <person name="Young D."/>
            <person name="Pisabarro A."/>
            <person name="Eastwood D.C."/>
            <person name="Martin F."/>
            <person name="Cullen D."/>
            <person name="Grigoriev I.V."/>
            <person name="Hibbett D.S."/>
        </authorList>
    </citation>
    <scope>NUCLEOTIDE SEQUENCE [LARGE SCALE GENOMIC DNA]</scope>
    <source>
        <strain evidence="3">RWD-64-598 SS2</strain>
    </source>
</reference>
<evidence type="ECO:0000256" key="1">
    <source>
        <dbReference type="SAM" id="MobiDB-lite"/>
    </source>
</evidence>
<evidence type="ECO:0000313" key="2">
    <source>
        <dbReference type="EMBL" id="EIW81513.1"/>
    </source>
</evidence>
<protein>
    <submittedName>
        <fullName evidence="2">Uncharacterized protein</fullName>
    </submittedName>
</protein>
<evidence type="ECO:0000313" key="3">
    <source>
        <dbReference type="Proteomes" id="UP000053558"/>
    </source>
</evidence>
<keyword evidence="3" id="KW-1185">Reference proteome</keyword>
<dbReference type="Proteomes" id="UP000053558">
    <property type="component" value="Unassembled WGS sequence"/>
</dbReference>
<name>A0A5M3MQR5_CONPW</name>
<comment type="caution">
    <text evidence="2">The sequence shown here is derived from an EMBL/GenBank/DDBJ whole genome shotgun (WGS) entry which is preliminary data.</text>
</comment>
<gene>
    <name evidence="2" type="ORF">CONPUDRAFT_73223</name>
</gene>
<dbReference type="KEGG" id="cput:CONPUDRAFT_73223"/>
<sequence>MPDQQEFTFRFPTYPHNEQLHVEGQDYQGYARYPGEFTDMMASIQLPATHSYAMAPHQRFQAAEAFQFSDFSQSSGLLDDELPPLPPVVPDNTLPPLPPVVPVAVAENASDASAHARDAAMAACNWQLSQESGDEEPSTDPLAPPSRATWAERNPMNPVIKTRARRTPLTPAQKEAREVARLQKEIRDAALAADVKAMLPTKDDIKRCAAKHEVDIKKVEELLAVRLNAKQKREKQLYNAIMHHEKIRLDNTGDKSTGQERLEKLHAIIKTKSYTRDEKDFMLNSLEQYRQEKDNSVRCSNHAANMHVHNTGRQMAELADGAAKRAGVYVAVMIVRGHINDTIQPFFYATDNSEEFFEGALGFSSDEVLHKFEQWGCNQSANLVERAQAADTLGNVRKECTEAIQEGLRSITHSGARMYYDSYEEKVVQGYRARLVGWPAGVPFVRPSKIGTVGAIRRLRDALDSEECRWETLDGKRAPKRRRILGPSRAANKAKASKAAPRKKTSASGTRRAPISPETIEDSDRE</sequence>
<dbReference type="EMBL" id="JH711578">
    <property type="protein sequence ID" value="EIW81513.1"/>
    <property type="molecule type" value="Genomic_DNA"/>
</dbReference>
<dbReference type="GeneID" id="19209096"/>
<dbReference type="RefSeq" id="XP_007768333.1">
    <property type="nucleotide sequence ID" value="XM_007770143.1"/>
</dbReference>
<accession>A0A5M3MQR5</accession>
<proteinExistence type="predicted"/>